<evidence type="ECO:0000259" key="2">
    <source>
        <dbReference type="PROSITE" id="PS50268"/>
    </source>
</evidence>
<dbReference type="Pfam" id="PF17963">
    <property type="entry name" value="Big_9"/>
    <property type="match status" value="5"/>
</dbReference>
<dbReference type="Proteomes" id="UP000076603">
    <property type="component" value="Unassembled WGS sequence"/>
</dbReference>
<dbReference type="AlphaFoldDB" id="A0A161X1R7"/>
<dbReference type="GO" id="GO:0016020">
    <property type="term" value="C:membrane"/>
    <property type="evidence" value="ECO:0007669"/>
    <property type="project" value="InterPro"/>
</dbReference>
<keyword evidence="1" id="KW-0732">Signal</keyword>
<dbReference type="GO" id="GO:0005509">
    <property type="term" value="F:calcium ion binding"/>
    <property type="evidence" value="ECO:0007669"/>
    <property type="project" value="InterPro"/>
</dbReference>
<proteinExistence type="predicted"/>
<comment type="caution">
    <text evidence="3">The sequence shown here is derived from an EMBL/GenBank/DDBJ whole genome shotgun (WGS) entry which is preliminary data.</text>
</comment>
<dbReference type="STRING" id="1121326.CLMAG_04320"/>
<feature type="chain" id="PRO_5010332242" description="Cadherin domain-containing protein" evidence="1">
    <location>
        <begin position="26"/>
        <end position="543"/>
    </location>
</feature>
<dbReference type="SUPFAM" id="SSF49313">
    <property type="entry name" value="Cadherin-like"/>
    <property type="match status" value="4"/>
</dbReference>
<sequence length="543" mass="56644">MKRNKIILSLITMAFVNFNVMQVLACDVSSSRTEKVKTSCSGTSRCNQPNKCGTDWDRYNRCGSDSDRCGSNECRQKSCELTVPNYCKTTAYNTPISGTVVAVDKSKHTLTYTKACDPCHGTVTVNSDGTWTYVPRSGFSGCDSFKVKVSDGRGATAVSTVGITVAKPMPTVPNYNVTTNVDTKVTGKVVGSNFSGCRLCYTVTTSPANGTVKISSCTGAWEYTPKSGFVGDDSFKVTVKDGCCNKAVSTVNITVVKPTSANNAPTIPDYSKTINENEVINDSVKGSDVDTGDTLTYAKASDPSHGSVTVKADGSYTYTPATDYAGTDSFTVIVSDGKGGSATGTVNVTVNSVNHAPTIPDYNKTTDKNVAINDKVVGTDVDGDTLTYVKASGPSNGTVTVNTDGSYVYTPNSDYVGSDSFTVTVSDGKGGSATGTVNITVNSVAPVNHAPVVSDYNETTTTATLLSDKVVATDLDGDTLTYTVTTSPANGTVKIDSATGIWKYKSKTGFSGEDSFIVTVSDGKGGTAVSTIKITVNPASSGL</sequence>
<dbReference type="EMBL" id="LWAE01000001">
    <property type="protein sequence ID" value="KZL93408.1"/>
    <property type="molecule type" value="Genomic_DNA"/>
</dbReference>
<dbReference type="NCBIfam" id="TIGR01965">
    <property type="entry name" value="VCBS_repeat"/>
    <property type="match status" value="1"/>
</dbReference>
<evidence type="ECO:0000313" key="3">
    <source>
        <dbReference type="EMBL" id="KZL93408.1"/>
    </source>
</evidence>
<organism evidence="3 4">
    <name type="scientific">Clostridium magnum DSM 2767</name>
    <dbReference type="NCBI Taxonomy" id="1121326"/>
    <lineage>
        <taxon>Bacteria</taxon>
        <taxon>Bacillati</taxon>
        <taxon>Bacillota</taxon>
        <taxon>Clostridia</taxon>
        <taxon>Eubacteriales</taxon>
        <taxon>Clostridiaceae</taxon>
        <taxon>Clostridium</taxon>
    </lineage>
</organism>
<dbReference type="CDD" id="cd11304">
    <property type="entry name" value="Cadherin_repeat"/>
    <property type="match status" value="1"/>
</dbReference>
<dbReference type="RefSeq" id="WP_066617298.1">
    <property type="nucleotide sequence ID" value="NZ_FQXL01000015.1"/>
</dbReference>
<dbReference type="InterPro" id="IPR002126">
    <property type="entry name" value="Cadherin-like_dom"/>
</dbReference>
<keyword evidence="4" id="KW-1185">Reference proteome</keyword>
<dbReference type="OrthoDB" id="21834at2"/>
<protein>
    <recommendedName>
        <fullName evidence="2">Cadherin domain-containing protein</fullName>
    </recommendedName>
</protein>
<dbReference type="InterPro" id="IPR010221">
    <property type="entry name" value="VCBS_dom"/>
</dbReference>
<name>A0A161X1R7_9CLOT</name>
<feature type="domain" description="Cadherin" evidence="2">
    <location>
        <begin position="266"/>
        <end position="362"/>
    </location>
</feature>
<dbReference type="NCBIfam" id="NF012211">
    <property type="entry name" value="tand_rpt_95"/>
    <property type="match status" value="5"/>
</dbReference>
<dbReference type="PATRIC" id="fig|1121326.3.peg.410"/>
<gene>
    <name evidence="3" type="ORF">CLMAG_04320</name>
</gene>
<accession>A0A161X1R7</accession>
<evidence type="ECO:0000313" key="4">
    <source>
        <dbReference type="Proteomes" id="UP000076603"/>
    </source>
</evidence>
<dbReference type="InterPro" id="IPR015919">
    <property type="entry name" value="Cadherin-like_sf"/>
</dbReference>
<evidence type="ECO:0000256" key="1">
    <source>
        <dbReference type="SAM" id="SignalP"/>
    </source>
</evidence>
<feature type="signal peptide" evidence="1">
    <location>
        <begin position="1"/>
        <end position="25"/>
    </location>
</feature>
<dbReference type="GO" id="GO:0007156">
    <property type="term" value="P:homophilic cell adhesion via plasma membrane adhesion molecules"/>
    <property type="evidence" value="ECO:0007669"/>
    <property type="project" value="InterPro"/>
</dbReference>
<dbReference type="PROSITE" id="PS50268">
    <property type="entry name" value="CADHERIN_2"/>
    <property type="match status" value="1"/>
</dbReference>
<dbReference type="Gene3D" id="2.60.40.3440">
    <property type="match status" value="5"/>
</dbReference>
<reference evidence="3 4" key="1">
    <citation type="submission" date="2016-04" db="EMBL/GenBank/DDBJ databases">
        <title>Genome sequence of Clostridium magnum DSM 2767.</title>
        <authorList>
            <person name="Poehlein A."/>
            <person name="Uhlig R."/>
            <person name="Fischer R."/>
            <person name="Bahl H."/>
            <person name="Daniel R."/>
        </authorList>
    </citation>
    <scope>NUCLEOTIDE SEQUENCE [LARGE SCALE GENOMIC DNA]</scope>
    <source>
        <strain evidence="3 4">DSM 2767</strain>
    </source>
</reference>